<dbReference type="EMBL" id="ML737122">
    <property type="protein sequence ID" value="KAE8344839.1"/>
    <property type="molecule type" value="Genomic_DNA"/>
</dbReference>
<dbReference type="AlphaFoldDB" id="A0A5N6YK46"/>
<sequence>MAIRMASSRSGHRPDHRLREYPAHRLYRTGSGYNRKNSCLGDDGYEDFYISKIGNDFSFCKTGRRPYDLVVSTILLRAYVLAPSSFELSSDGNWDNDWVEARDLYHCIWPKENIPCPWEKE</sequence>
<reference evidence="1" key="1">
    <citation type="submission" date="2019-04" db="EMBL/GenBank/DDBJ databases">
        <title>Friends and foes A comparative genomics study of 23 Aspergillus species from section Flavi.</title>
        <authorList>
            <consortium name="DOE Joint Genome Institute"/>
            <person name="Kjaerbolling I."/>
            <person name="Vesth T."/>
            <person name="Frisvad J.C."/>
            <person name="Nybo J.L."/>
            <person name="Theobald S."/>
            <person name="Kildgaard S."/>
            <person name="Isbrandt T."/>
            <person name="Kuo A."/>
            <person name="Sato A."/>
            <person name="Lyhne E.K."/>
            <person name="Kogle M.E."/>
            <person name="Wiebenga A."/>
            <person name="Kun R.S."/>
            <person name="Lubbers R.J."/>
            <person name="Makela M.R."/>
            <person name="Barry K."/>
            <person name="Chovatia M."/>
            <person name="Clum A."/>
            <person name="Daum C."/>
            <person name="Haridas S."/>
            <person name="He G."/>
            <person name="LaButti K."/>
            <person name="Lipzen A."/>
            <person name="Mondo S."/>
            <person name="Riley R."/>
            <person name="Salamov A."/>
            <person name="Simmons B.A."/>
            <person name="Magnuson J.K."/>
            <person name="Henrissat B."/>
            <person name="Mortensen U.H."/>
            <person name="Larsen T.O."/>
            <person name="Devries R.P."/>
            <person name="Grigoriev I.V."/>
            <person name="Machida M."/>
            <person name="Baker S.E."/>
            <person name="Andersen M.R."/>
        </authorList>
    </citation>
    <scope>NUCLEOTIDE SEQUENCE</scope>
    <source>
        <strain evidence="1">CBS 117612</strain>
    </source>
</reference>
<proteinExistence type="predicted"/>
<gene>
    <name evidence="1" type="ORF">BDV24DRAFT_126483</name>
</gene>
<accession>A0A5N6YK46</accession>
<protein>
    <submittedName>
        <fullName evidence="1">Uncharacterized protein</fullName>
    </submittedName>
</protein>
<dbReference type="OrthoDB" id="4510679at2759"/>
<dbReference type="Proteomes" id="UP000325558">
    <property type="component" value="Unassembled WGS sequence"/>
</dbReference>
<organism evidence="1">
    <name type="scientific">Aspergillus arachidicola</name>
    <dbReference type="NCBI Taxonomy" id="656916"/>
    <lineage>
        <taxon>Eukaryota</taxon>
        <taxon>Fungi</taxon>
        <taxon>Dikarya</taxon>
        <taxon>Ascomycota</taxon>
        <taxon>Pezizomycotina</taxon>
        <taxon>Eurotiomycetes</taxon>
        <taxon>Eurotiomycetidae</taxon>
        <taxon>Eurotiales</taxon>
        <taxon>Aspergillaceae</taxon>
        <taxon>Aspergillus</taxon>
        <taxon>Aspergillus subgen. Circumdati</taxon>
    </lineage>
</organism>
<evidence type="ECO:0000313" key="1">
    <source>
        <dbReference type="EMBL" id="KAE8344839.1"/>
    </source>
</evidence>
<name>A0A5N6YK46_9EURO</name>